<dbReference type="Proteomes" id="UP000192501">
    <property type="component" value="Unassembled WGS sequence"/>
</dbReference>
<reference evidence="1 2" key="1">
    <citation type="journal article" date="2017" name="Environ. Microbiol.">
        <title>Decay of the glycolytic pathway and adaptation to intranuclear parasitism within Enterocytozoonidae microsporidia.</title>
        <authorList>
            <person name="Wiredu Boakye D."/>
            <person name="Jaroenlak P."/>
            <person name="Prachumwat A."/>
            <person name="Williams T.A."/>
            <person name="Bateman K.S."/>
            <person name="Itsathitphaisarn O."/>
            <person name="Sritunyalucksana K."/>
            <person name="Paszkiewicz K.H."/>
            <person name="Moore K.A."/>
            <person name="Stentiford G.D."/>
            <person name="Williams B.A."/>
        </authorList>
    </citation>
    <scope>NUCLEOTIDE SEQUENCE [LARGE SCALE GENOMIC DNA]</scope>
    <source>
        <strain evidence="2">canceri</strain>
    </source>
</reference>
<sequence>MLNATLCAVQRSLCCIVENYQNDDGTITVPKVLRKFLNFDKFLFLFENFCTNWNKFFISVRIFSKQRKL</sequence>
<protein>
    <submittedName>
        <fullName evidence="1">SYS</fullName>
    </submittedName>
</protein>
<dbReference type="GO" id="GO:0006434">
    <property type="term" value="P:seryl-tRNA aminoacylation"/>
    <property type="evidence" value="ECO:0007669"/>
    <property type="project" value="InterPro"/>
</dbReference>
<accession>A0A1X0QG90</accession>
<gene>
    <name evidence="1" type="primary">SYS</name>
    <name evidence="1" type="ORF">A0H76_2074</name>
</gene>
<dbReference type="SUPFAM" id="SSF55681">
    <property type="entry name" value="Class II aaRS and biotin synthetases"/>
    <property type="match status" value="1"/>
</dbReference>
<dbReference type="VEuPathDB" id="MicrosporidiaDB:A0H76_2074"/>
<dbReference type="GO" id="GO:0004828">
    <property type="term" value="F:serine-tRNA ligase activity"/>
    <property type="evidence" value="ECO:0007669"/>
    <property type="project" value="InterPro"/>
</dbReference>
<dbReference type="VEuPathDB" id="MicrosporidiaDB:HERIO_457"/>
<evidence type="ECO:0000313" key="2">
    <source>
        <dbReference type="Proteomes" id="UP000192501"/>
    </source>
</evidence>
<dbReference type="InterPro" id="IPR045864">
    <property type="entry name" value="aa-tRNA-synth_II/BPL/LPL"/>
</dbReference>
<dbReference type="PANTHER" id="PTHR11778">
    <property type="entry name" value="SERYL-TRNA SYNTHETASE"/>
    <property type="match status" value="1"/>
</dbReference>
<dbReference type="InterPro" id="IPR002317">
    <property type="entry name" value="Ser-tRNA-ligase_type_1"/>
</dbReference>
<dbReference type="AlphaFoldDB" id="A0A1X0QG90"/>
<organism evidence="1 2">
    <name type="scientific">Hepatospora eriocheir</name>
    <dbReference type="NCBI Taxonomy" id="1081669"/>
    <lineage>
        <taxon>Eukaryota</taxon>
        <taxon>Fungi</taxon>
        <taxon>Fungi incertae sedis</taxon>
        <taxon>Microsporidia</taxon>
        <taxon>Hepatosporidae</taxon>
        <taxon>Hepatospora</taxon>
    </lineage>
</organism>
<dbReference type="EMBL" id="LTAI01000507">
    <property type="protein sequence ID" value="ORD98685.1"/>
    <property type="molecule type" value="Genomic_DNA"/>
</dbReference>
<dbReference type="Gene3D" id="3.30.930.10">
    <property type="entry name" value="Bira Bifunctional Protein, Domain 2"/>
    <property type="match status" value="1"/>
</dbReference>
<comment type="caution">
    <text evidence="1">The sequence shown here is derived from an EMBL/GenBank/DDBJ whole genome shotgun (WGS) entry which is preliminary data.</text>
</comment>
<name>A0A1X0QG90_9MICR</name>
<evidence type="ECO:0000313" key="1">
    <source>
        <dbReference type="EMBL" id="ORD98685.1"/>
    </source>
</evidence>
<proteinExistence type="predicted"/>
<dbReference type="GO" id="GO:0005524">
    <property type="term" value="F:ATP binding"/>
    <property type="evidence" value="ECO:0007669"/>
    <property type="project" value="InterPro"/>
</dbReference>